<evidence type="ECO:0000313" key="2">
    <source>
        <dbReference type="EMBL" id="AOW03176.1"/>
    </source>
</evidence>
<reference evidence="2 4" key="1">
    <citation type="journal article" date="2016" name="PLoS ONE">
        <title>Sequence Assembly of Yarrowia lipolytica Strain W29/CLIB89 Shows Transposable Element Diversity.</title>
        <authorList>
            <person name="Magnan C."/>
            <person name="Yu J."/>
            <person name="Chang I."/>
            <person name="Jahn E."/>
            <person name="Kanomata Y."/>
            <person name="Wu J."/>
            <person name="Zeller M."/>
            <person name="Oakes M."/>
            <person name="Baldi P."/>
            <person name="Sandmeyer S."/>
        </authorList>
    </citation>
    <scope>NUCLEOTIDE SEQUENCE [LARGE SCALE GENOMIC DNA]</scope>
    <source>
        <strain evidence="2">CLIB89</strain>
        <strain evidence="4">CLIB89(W29)</strain>
    </source>
</reference>
<evidence type="ECO:0000256" key="1">
    <source>
        <dbReference type="SAM" id="MobiDB-lite"/>
    </source>
</evidence>
<reference evidence="3 5" key="2">
    <citation type="submission" date="2018-07" db="EMBL/GenBank/DDBJ databases">
        <title>Draft Genome Assemblies for Five Robust Yarrowia lipolytica Strains Exhibiting High Lipid Production and Pentose Sugar Utilization and Sugar Alcohol Secretion from Undetoxified Lignocellulosic Biomass Hydrolysates.</title>
        <authorList>
            <consortium name="DOE Joint Genome Institute"/>
            <person name="Walker C."/>
            <person name="Ryu S."/>
            <person name="Na H."/>
            <person name="Zane M."/>
            <person name="LaButti K."/>
            <person name="Lipzen A."/>
            <person name="Haridas S."/>
            <person name="Barry K."/>
            <person name="Grigoriev I.V."/>
            <person name="Quarterman J."/>
            <person name="Slininger P."/>
            <person name="Dien B."/>
            <person name="Trinh C.T."/>
        </authorList>
    </citation>
    <scope>NUCLEOTIDE SEQUENCE [LARGE SCALE GENOMIC DNA]</scope>
    <source>
        <strain evidence="3 5">YB392</strain>
    </source>
</reference>
<dbReference type="Proteomes" id="UP000256601">
    <property type="component" value="Unassembled WGS sequence"/>
</dbReference>
<dbReference type="RefSeq" id="XP_502068.1">
    <property type="nucleotide sequence ID" value="XM_502068.1"/>
</dbReference>
<gene>
    <name evidence="3" type="ORF">B0I71DRAFT_4175</name>
    <name evidence="2" type="ORF">YALI1_C28997g</name>
</gene>
<sequence>MEWSEAIKDSVDRILETGEHEGKHAPKDSSLDRASKTTLESEIIGGRGGKSQAIRMVEKTETCNNGTVNIELKVHDTFPDVTGQPSEITQRYHQETTKATVEPDGQVAKVTVHHKEDTGELTNSLVEKESLSRTHNHHKLEENVADYNEQLHATEVDLYQKDQTRGEAQKVFSTGYEVISQERTVWDHSRSRSRSGERIKPKPIICAEDPDVAEKLAVVQDDETVQPAVMIETTSYVTNAEMAQVAHLHGTPSEKIVKPDDTKNIWRVVFADDKSASLFLYAMQKELFRHPGFLGVYRDHAEALNTDGLSKRGRSRERRRDDYIDGVRSRSRSRSSEDKRTCVKRVNWTNQLESIHK</sequence>
<dbReference type="EMBL" id="KZ859039">
    <property type="protein sequence ID" value="RDW24301.1"/>
    <property type="molecule type" value="Genomic_DNA"/>
</dbReference>
<dbReference type="KEGG" id="yli:2909871"/>
<accession>A0A1H6PQS3</accession>
<dbReference type="VEuPathDB" id="FungiDB:YALI0_C20955g"/>
<dbReference type="Proteomes" id="UP000182444">
    <property type="component" value="Chromosome 1C"/>
</dbReference>
<dbReference type="GeneID" id="2909871"/>
<evidence type="ECO:0000313" key="5">
    <source>
        <dbReference type="Proteomes" id="UP000256601"/>
    </source>
</evidence>
<dbReference type="EMBL" id="CP017555">
    <property type="protein sequence ID" value="AOW03176.1"/>
    <property type="molecule type" value="Genomic_DNA"/>
</dbReference>
<evidence type="ECO:0000313" key="4">
    <source>
        <dbReference type="Proteomes" id="UP000182444"/>
    </source>
</evidence>
<dbReference type="VEuPathDB" id="FungiDB:YALI1_C28997g"/>
<protein>
    <submittedName>
        <fullName evidence="2">Uncharacterized protein</fullName>
    </submittedName>
</protein>
<dbReference type="AlphaFoldDB" id="A0A1H6PQS3"/>
<name>A0A1H6PQS3_YARLL</name>
<organism evidence="2 4">
    <name type="scientific">Yarrowia lipolytica</name>
    <name type="common">Candida lipolytica</name>
    <dbReference type="NCBI Taxonomy" id="4952"/>
    <lineage>
        <taxon>Eukaryota</taxon>
        <taxon>Fungi</taxon>
        <taxon>Dikarya</taxon>
        <taxon>Ascomycota</taxon>
        <taxon>Saccharomycotina</taxon>
        <taxon>Dipodascomycetes</taxon>
        <taxon>Dipodascales</taxon>
        <taxon>Dipodascales incertae sedis</taxon>
        <taxon>Yarrowia</taxon>
    </lineage>
</organism>
<feature type="region of interest" description="Disordered" evidence="1">
    <location>
        <begin position="1"/>
        <end position="38"/>
    </location>
</feature>
<proteinExistence type="predicted"/>
<evidence type="ECO:0000313" key="3">
    <source>
        <dbReference type="EMBL" id="RDW24301.1"/>
    </source>
</evidence>
<feature type="compositionally biased region" description="Basic and acidic residues" evidence="1">
    <location>
        <begin position="1"/>
        <end position="35"/>
    </location>
</feature>
<dbReference type="OrthoDB" id="10429157at2759"/>